<evidence type="ECO:0000256" key="2">
    <source>
        <dbReference type="ARBA" id="ARBA00022750"/>
    </source>
</evidence>
<proteinExistence type="inferred from homology"/>
<dbReference type="PROSITE" id="PS00141">
    <property type="entry name" value="ASP_PROTEASE"/>
    <property type="match status" value="1"/>
</dbReference>
<evidence type="ECO:0000259" key="6">
    <source>
        <dbReference type="PROSITE" id="PS51767"/>
    </source>
</evidence>
<feature type="signal peptide" evidence="5">
    <location>
        <begin position="1"/>
        <end position="19"/>
    </location>
</feature>
<keyword evidence="5" id="KW-0732">Signal</keyword>
<dbReference type="STRING" id="742152.A0A2H3J1P3"/>
<dbReference type="PRINTS" id="PR00792">
    <property type="entry name" value="PEPSIN"/>
</dbReference>
<dbReference type="InterPro" id="IPR001461">
    <property type="entry name" value="Aspartic_peptidase_A1"/>
</dbReference>
<dbReference type="InterPro" id="IPR034164">
    <property type="entry name" value="Pepsin-like_dom"/>
</dbReference>
<dbReference type="CDD" id="cd05471">
    <property type="entry name" value="pepsin_like"/>
    <property type="match status" value="1"/>
</dbReference>
<reference evidence="7 8" key="1">
    <citation type="journal article" date="2012" name="Science">
        <title>The Paleozoic origin of enzymatic lignin decomposition reconstructed from 31 fungal genomes.</title>
        <authorList>
            <person name="Floudas D."/>
            <person name="Binder M."/>
            <person name="Riley R."/>
            <person name="Barry K."/>
            <person name="Blanchette R.A."/>
            <person name="Henrissat B."/>
            <person name="Martinez A.T."/>
            <person name="Otillar R."/>
            <person name="Spatafora J.W."/>
            <person name="Yadav J.S."/>
            <person name="Aerts A."/>
            <person name="Benoit I."/>
            <person name="Boyd A."/>
            <person name="Carlson A."/>
            <person name="Copeland A."/>
            <person name="Coutinho P.M."/>
            <person name="de Vries R.P."/>
            <person name="Ferreira P."/>
            <person name="Findley K."/>
            <person name="Foster B."/>
            <person name="Gaskell J."/>
            <person name="Glotzer D."/>
            <person name="Gorecki P."/>
            <person name="Heitman J."/>
            <person name="Hesse C."/>
            <person name="Hori C."/>
            <person name="Igarashi K."/>
            <person name="Jurgens J.A."/>
            <person name="Kallen N."/>
            <person name="Kersten P."/>
            <person name="Kohler A."/>
            <person name="Kuees U."/>
            <person name="Kumar T.K.A."/>
            <person name="Kuo A."/>
            <person name="LaButti K."/>
            <person name="Larrondo L.F."/>
            <person name="Lindquist E."/>
            <person name="Ling A."/>
            <person name="Lombard V."/>
            <person name="Lucas S."/>
            <person name="Lundell T."/>
            <person name="Martin R."/>
            <person name="McLaughlin D.J."/>
            <person name="Morgenstern I."/>
            <person name="Morin E."/>
            <person name="Murat C."/>
            <person name="Nagy L.G."/>
            <person name="Nolan M."/>
            <person name="Ohm R.A."/>
            <person name="Patyshakuliyeva A."/>
            <person name="Rokas A."/>
            <person name="Ruiz-Duenas F.J."/>
            <person name="Sabat G."/>
            <person name="Salamov A."/>
            <person name="Samejima M."/>
            <person name="Schmutz J."/>
            <person name="Slot J.C."/>
            <person name="St John F."/>
            <person name="Stenlid J."/>
            <person name="Sun H."/>
            <person name="Sun S."/>
            <person name="Syed K."/>
            <person name="Tsang A."/>
            <person name="Wiebenga A."/>
            <person name="Young D."/>
            <person name="Pisabarro A."/>
            <person name="Eastwood D.C."/>
            <person name="Martin F."/>
            <person name="Cullen D."/>
            <person name="Grigoriev I.V."/>
            <person name="Hibbett D.S."/>
        </authorList>
    </citation>
    <scope>NUCLEOTIDE SEQUENCE [LARGE SCALE GENOMIC DNA]</scope>
    <source>
        <strain evidence="7 8">MD-104</strain>
    </source>
</reference>
<feature type="chain" id="PRO_5013897634" evidence="5">
    <location>
        <begin position="20"/>
        <end position="496"/>
    </location>
</feature>
<protein>
    <submittedName>
        <fullName evidence="7">Acid protease</fullName>
    </submittedName>
</protein>
<dbReference type="Pfam" id="PF00026">
    <property type="entry name" value="Asp"/>
    <property type="match status" value="1"/>
</dbReference>
<dbReference type="PANTHER" id="PTHR47966:SF51">
    <property type="entry name" value="BETA-SITE APP-CLEAVING ENZYME, ISOFORM A-RELATED"/>
    <property type="match status" value="1"/>
</dbReference>
<feature type="active site" evidence="3">
    <location>
        <position position="383"/>
    </location>
</feature>
<evidence type="ECO:0000256" key="3">
    <source>
        <dbReference type="PIRSR" id="PIRSR601461-1"/>
    </source>
</evidence>
<dbReference type="AlphaFoldDB" id="A0A2H3J1P3"/>
<evidence type="ECO:0000313" key="8">
    <source>
        <dbReference type="Proteomes" id="UP000218811"/>
    </source>
</evidence>
<keyword evidence="8" id="KW-1185">Reference proteome</keyword>
<dbReference type="PROSITE" id="PS51767">
    <property type="entry name" value="PEPTIDASE_A1"/>
    <property type="match status" value="1"/>
</dbReference>
<dbReference type="FunFam" id="2.40.70.10:FF:000008">
    <property type="entry name" value="Cathepsin D"/>
    <property type="match status" value="1"/>
</dbReference>
<evidence type="ECO:0000256" key="4">
    <source>
        <dbReference type="RuleBase" id="RU000454"/>
    </source>
</evidence>
<evidence type="ECO:0000256" key="5">
    <source>
        <dbReference type="SAM" id="SignalP"/>
    </source>
</evidence>
<dbReference type="GO" id="GO:0006508">
    <property type="term" value="P:proteolysis"/>
    <property type="evidence" value="ECO:0007669"/>
    <property type="project" value="UniProtKB-KW"/>
</dbReference>
<dbReference type="Gene3D" id="2.40.70.10">
    <property type="entry name" value="Acid Proteases"/>
    <property type="match status" value="2"/>
</dbReference>
<gene>
    <name evidence="7" type="ORF">WOLCODRAFT_108317</name>
</gene>
<feature type="domain" description="Peptidase A1" evidence="6">
    <location>
        <begin position="175"/>
        <end position="488"/>
    </location>
</feature>
<dbReference type="InterPro" id="IPR001969">
    <property type="entry name" value="Aspartic_peptidase_AS"/>
</dbReference>
<feature type="active site" evidence="3">
    <location>
        <position position="193"/>
    </location>
</feature>
<dbReference type="EMBL" id="KB467865">
    <property type="protein sequence ID" value="PCH36162.1"/>
    <property type="molecule type" value="Genomic_DNA"/>
</dbReference>
<evidence type="ECO:0000313" key="7">
    <source>
        <dbReference type="EMBL" id="PCH36162.1"/>
    </source>
</evidence>
<dbReference type="Proteomes" id="UP000218811">
    <property type="component" value="Unassembled WGS sequence"/>
</dbReference>
<name>A0A2H3J1P3_WOLCO</name>
<dbReference type="OMA" id="SAWPGHT"/>
<dbReference type="GO" id="GO:0004190">
    <property type="term" value="F:aspartic-type endopeptidase activity"/>
    <property type="evidence" value="ECO:0007669"/>
    <property type="project" value="UniProtKB-KW"/>
</dbReference>
<organism evidence="7 8">
    <name type="scientific">Wolfiporia cocos (strain MD-104)</name>
    <name type="common">Brown rot fungus</name>
    <dbReference type="NCBI Taxonomy" id="742152"/>
    <lineage>
        <taxon>Eukaryota</taxon>
        <taxon>Fungi</taxon>
        <taxon>Dikarya</taxon>
        <taxon>Basidiomycota</taxon>
        <taxon>Agaricomycotina</taxon>
        <taxon>Agaricomycetes</taxon>
        <taxon>Polyporales</taxon>
        <taxon>Phaeolaceae</taxon>
        <taxon>Wolfiporia</taxon>
    </lineage>
</organism>
<keyword evidence="4 7" id="KW-0645">Protease</keyword>
<keyword evidence="4" id="KW-0378">Hydrolase</keyword>
<dbReference type="InterPro" id="IPR021109">
    <property type="entry name" value="Peptidase_aspartic_dom_sf"/>
</dbReference>
<dbReference type="InterPro" id="IPR033121">
    <property type="entry name" value="PEPTIDASE_A1"/>
</dbReference>
<dbReference type="SUPFAM" id="SSF50630">
    <property type="entry name" value="Acid proteases"/>
    <property type="match status" value="1"/>
</dbReference>
<accession>A0A2H3J1P3</accession>
<keyword evidence="2 4" id="KW-0064">Aspartyl protease</keyword>
<sequence>MGPCLVHLLLLGYVLHCWGHPLQSPKRENGSYVARIRRPASRYAYVNSSSVFDPTYAMHELKAVLAKYARADQFLAGVGLNPDTHADASYHPFTFTLANVTNATSSQGNCTGPCNATSGRNATSHNATMQLDLYPLSVDVTNPNTSSDAGSAVGLPGTTQVPLEDDVAGGLDILYYGALQFGSQRQTLTVDIDTGSADLWVPVNCRACGGDSFRSSQSTTYKSLAQRFSVTYGAGKVTGTLAQDSVAIGGLEAEQQAFGAVRSESDDFYDQPSDGLLGLAFGTIAQSKRPTLFESLMLSKQVTAAAFSVHLERGHEEGSAICIGCYDTTKAIGPVTWNPVISRVSTYTVVDVSAVQTYWSIQLSGLSAWPGHTTYANLTAAIDTGTTLIYLPDAVAESFYALIPGSRAAMQYGAGFYTFPCSSSLAVSLLFSGKSYSVSPQDFNLGRTFEDSPDCVGGILALGKGFPQDLAIIGYSIYDYAGNRVGFSPSVNQNLA</sequence>
<comment type="similarity">
    <text evidence="1 4">Belongs to the peptidase A1 family.</text>
</comment>
<dbReference type="OrthoDB" id="2747330at2759"/>
<evidence type="ECO:0000256" key="1">
    <source>
        <dbReference type="ARBA" id="ARBA00007447"/>
    </source>
</evidence>
<dbReference type="PANTHER" id="PTHR47966">
    <property type="entry name" value="BETA-SITE APP-CLEAVING ENZYME, ISOFORM A-RELATED"/>
    <property type="match status" value="1"/>
</dbReference>